<evidence type="ECO:0000256" key="5">
    <source>
        <dbReference type="ARBA" id="ARBA00023210"/>
    </source>
</evidence>
<dbReference type="Proteomes" id="UP001596242">
    <property type="component" value="Unassembled WGS sequence"/>
</dbReference>
<organism evidence="7 8">
    <name type="scientific">Streptomyces pratens</name>
    <dbReference type="NCBI Taxonomy" id="887456"/>
    <lineage>
        <taxon>Bacteria</taxon>
        <taxon>Bacillati</taxon>
        <taxon>Actinomycetota</taxon>
        <taxon>Actinomycetes</taxon>
        <taxon>Kitasatosporales</taxon>
        <taxon>Streptomycetaceae</taxon>
        <taxon>Streptomyces</taxon>
    </lineage>
</organism>
<comment type="similarity">
    <text evidence="2">Belongs to the SsgA family.</text>
</comment>
<dbReference type="InterPro" id="IPR038658">
    <property type="entry name" value="SsgB_sf"/>
</dbReference>
<evidence type="ECO:0000256" key="2">
    <source>
        <dbReference type="ARBA" id="ARBA00009323"/>
    </source>
</evidence>
<evidence type="ECO:0000313" key="7">
    <source>
        <dbReference type="EMBL" id="MFC6057951.1"/>
    </source>
</evidence>
<keyword evidence="8" id="KW-1185">Reference proteome</keyword>
<evidence type="ECO:0000256" key="1">
    <source>
        <dbReference type="ARBA" id="ARBA00004431"/>
    </source>
</evidence>
<comment type="caution">
    <text evidence="7">The sequence shown here is derived from an EMBL/GenBank/DDBJ whole genome shotgun (WGS) entry which is preliminary data.</text>
</comment>
<evidence type="ECO:0000256" key="6">
    <source>
        <dbReference type="ARBA" id="ARBA00023306"/>
    </source>
</evidence>
<reference evidence="8" key="1">
    <citation type="journal article" date="2019" name="Int. J. Syst. Evol. Microbiol.">
        <title>The Global Catalogue of Microorganisms (GCM) 10K type strain sequencing project: providing services to taxonomists for standard genome sequencing and annotation.</title>
        <authorList>
            <consortium name="The Broad Institute Genomics Platform"/>
            <consortium name="The Broad Institute Genome Sequencing Center for Infectious Disease"/>
            <person name="Wu L."/>
            <person name="Ma J."/>
        </authorList>
    </citation>
    <scope>NUCLEOTIDE SEQUENCE [LARGE SCALE GENOMIC DNA]</scope>
    <source>
        <strain evidence="8">JCM 12763</strain>
    </source>
</reference>
<keyword evidence="3" id="KW-0132">Cell division</keyword>
<evidence type="ECO:0000256" key="3">
    <source>
        <dbReference type="ARBA" id="ARBA00022618"/>
    </source>
</evidence>
<dbReference type="RefSeq" id="WP_386400298.1">
    <property type="nucleotide sequence ID" value="NZ_JBHSPT010000049.1"/>
</dbReference>
<dbReference type="InterPro" id="IPR006776">
    <property type="entry name" value="SsgB"/>
</dbReference>
<proteinExistence type="inferred from homology"/>
<comment type="subcellular location">
    <subcellularLocation>
        <location evidence="1">Cell septum</location>
    </subcellularLocation>
</comment>
<dbReference type="EMBL" id="JBHSPT010000049">
    <property type="protein sequence ID" value="MFC6057951.1"/>
    <property type="molecule type" value="Genomic_DNA"/>
</dbReference>
<evidence type="ECO:0000256" key="4">
    <source>
        <dbReference type="ARBA" id="ARBA00022969"/>
    </source>
</evidence>
<dbReference type="Gene3D" id="2.30.31.20">
    <property type="entry name" value="Sporulation-specific cell division protein SsgB"/>
    <property type="match status" value="1"/>
</dbReference>
<gene>
    <name evidence="7" type="ORF">ACFP50_21585</name>
</gene>
<keyword evidence="6" id="KW-0131">Cell cycle</keyword>
<sequence length="123" mass="13850">MNVVEQYARAQIVTDADAPQAMDRGAVPVRLSYDPERDPRIVRVRLTSTPTSEWTLPRDLLEHGLRAPVDRGDVRVWPCGRVQTIVEFHSAQGVTMVQFETKALTRFLRRTYVAAAAAEPVPH</sequence>
<keyword evidence="4" id="KW-0749">Sporulation</keyword>
<dbReference type="Pfam" id="PF04686">
    <property type="entry name" value="SsgA"/>
    <property type="match status" value="1"/>
</dbReference>
<protein>
    <submittedName>
        <fullName evidence="7">SsgA family sporulation/cell division regulator</fullName>
    </submittedName>
</protein>
<evidence type="ECO:0000313" key="8">
    <source>
        <dbReference type="Proteomes" id="UP001596242"/>
    </source>
</evidence>
<name>A0ABW1M298_9ACTN</name>
<accession>A0ABW1M298</accession>
<keyword evidence="5" id="KW-0717">Septation</keyword>